<gene>
    <name evidence="1" type="ORF">ACFPET_08340</name>
</gene>
<proteinExistence type="predicted"/>
<evidence type="ECO:0000313" key="2">
    <source>
        <dbReference type="Proteomes" id="UP001595823"/>
    </source>
</evidence>
<organism evidence="1 2">
    <name type="scientific">Salininema proteolyticum</name>
    <dbReference type="NCBI Taxonomy" id="1607685"/>
    <lineage>
        <taxon>Bacteria</taxon>
        <taxon>Bacillati</taxon>
        <taxon>Actinomycetota</taxon>
        <taxon>Actinomycetes</taxon>
        <taxon>Glycomycetales</taxon>
        <taxon>Glycomycetaceae</taxon>
        <taxon>Salininema</taxon>
    </lineage>
</organism>
<accession>A0ABV8TWN4</accession>
<dbReference type="Proteomes" id="UP001595823">
    <property type="component" value="Unassembled WGS sequence"/>
</dbReference>
<sequence>MLDRSTVTSIAHRLIEASTAERKRLDDIHDAVRDRAQWLYVPKKASQEYRDLIEQSRFNVLRLVIGQLAQALYVDGHRPSTGTENSSTWDAVWQANGMDARQAGLYRSAIEYGYSYALVVPGRPAPVITPLSPRRCIASYEDMVSDQWPEYALVFHGRKAFLWDEEAAYALAKDKDSREWVATGEYRRHGLGVVPLVRFLDSVADLDDGPTGKVEPLLPVQAQLNQLTFGLLMAAQFAAFKQKWVTGMAIAEDASGNPIEPFNAAVDRLFQGESPDTKFGEFSETDLSGYLNARDKALLYVSSVAQIPPHNLIVGAGISNISAEALAALEAGHRQDVTEHQTSFGESAEQMLRLAALAMGDQAAWEDTSGQVVWRDTTPRSIAQIADALGKMATLLEIPPRALWERIPGVTDTDLRRWEAMAAEDDLTGRLAEMLESGEPAAPVEEPDGAR</sequence>
<dbReference type="Pfam" id="PF05133">
    <property type="entry name" value="SPP1_portal"/>
    <property type="match status" value="1"/>
</dbReference>
<dbReference type="EMBL" id="JBHSDK010000012">
    <property type="protein sequence ID" value="MFC4335204.1"/>
    <property type="molecule type" value="Genomic_DNA"/>
</dbReference>
<evidence type="ECO:0000313" key="1">
    <source>
        <dbReference type="EMBL" id="MFC4335204.1"/>
    </source>
</evidence>
<reference evidence="2" key="1">
    <citation type="journal article" date="2019" name="Int. J. Syst. Evol. Microbiol.">
        <title>The Global Catalogue of Microorganisms (GCM) 10K type strain sequencing project: providing services to taxonomists for standard genome sequencing and annotation.</title>
        <authorList>
            <consortium name="The Broad Institute Genomics Platform"/>
            <consortium name="The Broad Institute Genome Sequencing Center for Infectious Disease"/>
            <person name="Wu L."/>
            <person name="Ma J."/>
        </authorList>
    </citation>
    <scope>NUCLEOTIDE SEQUENCE [LARGE SCALE GENOMIC DNA]</scope>
    <source>
        <strain evidence="2">IBRC-M 10908</strain>
    </source>
</reference>
<dbReference type="RefSeq" id="WP_380619667.1">
    <property type="nucleotide sequence ID" value="NZ_JBHSDK010000012.1"/>
</dbReference>
<name>A0ABV8TWN4_9ACTN</name>
<protein>
    <submittedName>
        <fullName evidence="1">Phage portal protein</fullName>
    </submittedName>
</protein>
<keyword evidence="2" id="KW-1185">Reference proteome</keyword>
<comment type="caution">
    <text evidence="1">The sequence shown here is derived from an EMBL/GenBank/DDBJ whole genome shotgun (WGS) entry which is preliminary data.</text>
</comment>
<dbReference type="InterPro" id="IPR021145">
    <property type="entry name" value="Portal_protein_SPP1_Gp6-like"/>
</dbReference>